<dbReference type="KEGG" id="lbc:LACBIDRAFT_300846"/>
<dbReference type="HOGENOM" id="CLU_007606_2_1_1"/>
<gene>
    <name evidence="2" type="ORF">LACBIDRAFT_300846</name>
</gene>
<dbReference type="InterPro" id="IPR038014">
    <property type="entry name" value="Ies1"/>
</dbReference>
<dbReference type="EMBL" id="DS547091">
    <property type="protein sequence ID" value="EDR15678.1"/>
    <property type="molecule type" value="Genomic_DNA"/>
</dbReference>
<dbReference type="RefSeq" id="XP_001873886.1">
    <property type="nucleotide sequence ID" value="XM_001873851.1"/>
</dbReference>
<sequence length="483" mass="54083">MAPRTDSTVSPISRSSTTSTHPTHLNSVGYLSRKALPIKRNDAEPLTRDDVQFDLLSYIFSDTKAVFTTPYPSKSPKIPFGELYVSALYNSTKCSKVLKDKMLETPDFGVELAKISLLTNVGRINTTMAFFPEMKTALRTYHPVPSLQKTDGNAQDAPRIKNCLKAALLPSELKAVPPSTPEEILAKRRAGQCPPTSVVNLIFVLANHAAPLASTHFDGNLNFLDLFIPGKKFSSADRGRAFLWLLYHYLESSDGPNPFNDTYAQNHQGKAPVLRRLSESELRRENVDTPQEIDWGRMMSNQRNTFLQRLVSSIEYEKKAKAAAPHFISVTPESNQRRPRPQRQGYDVAKDDGAFLYYVPSQESPATVVPRPQPKVLHNPPPPPVGPLRIEERTMLQHAWHIASTTDPLLDSDEEDLDEHTRQDYCKAPNFSCKAPRQALPLLSSTTPQRPRSIGQATNPYITFATVRTHGDSRIDQSKTHIF</sequence>
<evidence type="ECO:0000313" key="3">
    <source>
        <dbReference type="Proteomes" id="UP000001194"/>
    </source>
</evidence>
<evidence type="ECO:0000256" key="1">
    <source>
        <dbReference type="SAM" id="MobiDB-lite"/>
    </source>
</evidence>
<dbReference type="InParanoid" id="B0CQP9"/>
<dbReference type="GO" id="GO:0031011">
    <property type="term" value="C:Ino80 complex"/>
    <property type="evidence" value="ECO:0007669"/>
    <property type="project" value="InterPro"/>
</dbReference>
<dbReference type="PANTHER" id="PTHR37287:SF1">
    <property type="entry name" value="INO EIGHTY SUBUNIT 1"/>
    <property type="match status" value="1"/>
</dbReference>
<organism evidence="3">
    <name type="scientific">Laccaria bicolor (strain S238N-H82 / ATCC MYA-4686)</name>
    <name type="common">Bicoloured deceiver</name>
    <name type="synonym">Laccaria laccata var. bicolor</name>
    <dbReference type="NCBI Taxonomy" id="486041"/>
    <lineage>
        <taxon>Eukaryota</taxon>
        <taxon>Fungi</taxon>
        <taxon>Dikarya</taxon>
        <taxon>Basidiomycota</taxon>
        <taxon>Agaricomycotina</taxon>
        <taxon>Agaricomycetes</taxon>
        <taxon>Agaricomycetidae</taxon>
        <taxon>Agaricales</taxon>
        <taxon>Agaricineae</taxon>
        <taxon>Hydnangiaceae</taxon>
        <taxon>Laccaria</taxon>
    </lineage>
</organism>
<keyword evidence="3" id="KW-1185">Reference proteome</keyword>
<name>B0CQP9_LACBS</name>
<proteinExistence type="predicted"/>
<evidence type="ECO:0000313" key="2">
    <source>
        <dbReference type="EMBL" id="EDR15678.1"/>
    </source>
</evidence>
<protein>
    <submittedName>
        <fullName evidence="2">Predicted protein</fullName>
    </submittedName>
</protein>
<feature type="compositionally biased region" description="Low complexity" evidence="1">
    <location>
        <begin position="1"/>
        <end position="23"/>
    </location>
</feature>
<dbReference type="GeneID" id="6068810"/>
<dbReference type="OrthoDB" id="5413003at2759"/>
<dbReference type="STRING" id="486041.B0CQP9"/>
<dbReference type="Proteomes" id="UP000001194">
    <property type="component" value="Unassembled WGS sequence"/>
</dbReference>
<accession>B0CQP9</accession>
<dbReference type="PANTHER" id="PTHR37287">
    <property type="entry name" value="INO EIGHTY SUBUNIT 1"/>
    <property type="match status" value="1"/>
</dbReference>
<feature type="region of interest" description="Disordered" evidence="1">
    <location>
        <begin position="1"/>
        <end position="25"/>
    </location>
</feature>
<reference evidence="2 3" key="1">
    <citation type="journal article" date="2008" name="Nature">
        <title>The genome of Laccaria bicolor provides insights into mycorrhizal symbiosis.</title>
        <authorList>
            <person name="Martin F."/>
            <person name="Aerts A."/>
            <person name="Ahren D."/>
            <person name="Brun A."/>
            <person name="Danchin E.G.J."/>
            <person name="Duchaussoy F."/>
            <person name="Gibon J."/>
            <person name="Kohler A."/>
            <person name="Lindquist E."/>
            <person name="Pereda V."/>
            <person name="Salamov A."/>
            <person name="Shapiro H.J."/>
            <person name="Wuyts J."/>
            <person name="Blaudez D."/>
            <person name="Buee M."/>
            <person name="Brokstein P."/>
            <person name="Canbaeck B."/>
            <person name="Cohen D."/>
            <person name="Courty P.E."/>
            <person name="Coutinho P.M."/>
            <person name="Delaruelle C."/>
            <person name="Detter J.C."/>
            <person name="Deveau A."/>
            <person name="DiFazio S."/>
            <person name="Duplessis S."/>
            <person name="Fraissinet-Tachet L."/>
            <person name="Lucic E."/>
            <person name="Frey-Klett P."/>
            <person name="Fourrey C."/>
            <person name="Feussner I."/>
            <person name="Gay G."/>
            <person name="Grimwood J."/>
            <person name="Hoegger P.J."/>
            <person name="Jain P."/>
            <person name="Kilaru S."/>
            <person name="Labbe J."/>
            <person name="Lin Y.C."/>
            <person name="Legue V."/>
            <person name="Le Tacon F."/>
            <person name="Marmeisse R."/>
            <person name="Melayah D."/>
            <person name="Montanini B."/>
            <person name="Muratet M."/>
            <person name="Nehls U."/>
            <person name="Niculita-Hirzel H."/>
            <person name="Oudot-Le Secq M.P."/>
            <person name="Peter M."/>
            <person name="Quesneville H."/>
            <person name="Rajashekar B."/>
            <person name="Reich M."/>
            <person name="Rouhier N."/>
            <person name="Schmutz J."/>
            <person name="Yin T."/>
            <person name="Chalot M."/>
            <person name="Henrissat B."/>
            <person name="Kuees U."/>
            <person name="Lucas S."/>
            <person name="Van de Peer Y."/>
            <person name="Podila G.K."/>
            <person name="Polle A."/>
            <person name="Pukkila P.J."/>
            <person name="Richardson P.M."/>
            <person name="Rouze P."/>
            <person name="Sanders I.R."/>
            <person name="Stajich J.E."/>
            <person name="Tunlid A."/>
            <person name="Tuskan G."/>
            <person name="Grigoriev I.V."/>
        </authorList>
    </citation>
    <scope>NUCLEOTIDE SEQUENCE [LARGE SCALE GENOMIC DNA]</scope>
    <source>
        <strain evidence="3">S238N-H82 / ATCC MYA-4686</strain>
    </source>
</reference>
<dbReference type="AlphaFoldDB" id="B0CQP9"/>